<comment type="caution">
    <text evidence="2">The sequence shown here is derived from an EMBL/GenBank/DDBJ whole genome shotgun (WGS) entry which is preliminary data.</text>
</comment>
<keyword evidence="2" id="KW-0808">Transferase</keyword>
<reference evidence="2 3" key="1">
    <citation type="submission" date="2018-08" db="EMBL/GenBank/DDBJ databases">
        <title>Aeromicrobium sp. M2KJ-4, whole genome shotgun sequence.</title>
        <authorList>
            <person name="Tuo L."/>
        </authorList>
    </citation>
    <scope>NUCLEOTIDE SEQUENCE [LARGE SCALE GENOMIC DNA]</scope>
    <source>
        <strain evidence="2 3">M2KJ-4</strain>
    </source>
</reference>
<gene>
    <name evidence="2" type="ORF">DX116_02200</name>
</gene>
<evidence type="ECO:0000313" key="3">
    <source>
        <dbReference type="Proteomes" id="UP000265581"/>
    </source>
</evidence>
<dbReference type="AlphaFoldDB" id="A0A371PDF8"/>
<evidence type="ECO:0000313" key="2">
    <source>
        <dbReference type="EMBL" id="REK73961.1"/>
    </source>
</evidence>
<dbReference type="Proteomes" id="UP000265581">
    <property type="component" value="Unassembled WGS sequence"/>
</dbReference>
<dbReference type="GO" id="GO:0016740">
    <property type="term" value="F:transferase activity"/>
    <property type="evidence" value="ECO:0007669"/>
    <property type="project" value="UniProtKB-KW"/>
</dbReference>
<name>A0A371PDF8_9ACTN</name>
<dbReference type="OrthoDB" id="3287135at2"/>
<dbReference type="SUPFAM" id="SSF53756">
    <property type="entry name" value="UDP-Glycosyltransferase/glycogen phosphorylase"/>
    <property type="match status" value="1"/>
</dbReference>
<organism evidence="2 3">
    <name type="scientific">Aeromicrobium endophyticum</name>
    <dbReference type="NCBI Taxonomy" id="2292704"/>
    <lineage>
        <taxon>Bacteria</taxon>
        <taxon>Bacillati</taxon>
        <taxon>Actinomycetota</taxon>
        <taxon>Actinomycetes</taxon>
        <taxon>Propionibacteriales</taxon>
        <taxon>Nocardioidaceae</taxon>
        <taxon>Aeromicrobium</taxon>
    </lineage>
</organism>
<keyword evidence="3" id="KW-1185">Reference proteome</keyword>
<feature type="region of interest" description="Disordered" evidence="1">
    <location>
        <begin position="19"/>
        <end position="44"/>
    </location>
</feature>
<accession>A0A371PDF8</accession>
<dbReference type="Gene3D" id="3.40.50.2000">
    <property type="entry name" value="Glycogen Phosphorylase B"/>
    <property type="match status" value="2"/>
</dbReference>
<sequence length="355" mass="39283">MPIRVASVPASHVYVRHLAPPDGVDDGVRRLPDPPTSGRSEQSQWWPPRMLDAEWVRRHHDEFDVFHVHFGFDAKTPDELRELIGALESCGKALVLTVHDLRNPHHVDRREHDAQLDVLVPAARGLITLTDGAAREITARWGRRPTVIPHPHVLELDDMGRRQARRDDRGGRPARVGLHLKSVRAGMAPTVVLPALVRAVEALDGGAVLQVNGHAELLEPGGKVYDPDLASLVHGLGDRIDLRVHEYLTDDELWDYLASLDASVLPYRFGTHSGWLEACRDVGTAVVAPSCGYYADQGPVETYVLDEGVFEEASLGEAVRRALASDAPTVSVSERERQRLEVAVAHRRLYESLLG</sequence>
<evidence type="ECO:0000256" key="1">
    <source>
        <dbReference type="SAM" id="MobiDB-lite"/>
    </source>
</evidence>
<dbReference type="EMBL" id="QUBR01000001">
    <property type="protein sequence ID" value="REK73961.1"/>
    <property type="molecule type" value="Genomic_DNA"/>
</dbReference>
<protein>
    <submittedName>
        <fullName evidence="2">Glycosyltransferase family 1 protein</fullName>
    </submittedName>
</protein>
<proteinExistence type="predicted"/>